<evidence type="ECO:0000256" key="10">
    <source>
        <dbReference type="ARBA" id="ARBA00023098"/>
    </source>
</evidence>
<keyword evidence="5 14" id="KW-0925">Oxylipin biosynthesis</keyword>
<dbReference type="InterPro" id="IPR027433">
    <property type="entry name" value="Lipoxygenase_dom_3"/>
</dbReference>
<keyword evidence="10" id="KW-0443">Lipid metabolism</keyword>
<dbReference type="AlphaFoldDB" id="A0AAV9CP76"/>
<dbReference type="GO" id="GO:0031408">
    <property type="term" value="P:oxylipin biosynthetic process"/>
    <property type="evidence" value="ECO:0007669"/>
    <property type="project" value="UniProtKB-UniRule"/>
</dbReference>
<organism evidence="18 19">
    <name type="scientific">Acorus calamus</name>
    <name type="common">Sweet flag</name>
    <dbReference type="NCBI Taxonomy" id="4465"/>
    <lineage>
        <taxon>Eukaryota</taxon>
        <taxon>Viridiplantae</taxon>
        <taxon>Streptophyta</taxon>
        <taxon>Embryophyta</taxon>
        <taxon>Tracheophyta</taxon>
        <taxon>Spermatophyta</taxon>
        <taxon>Magnoliopsida</taxon>
        <taxon>Liliopsida</taxon>
        <taxon>Acoraceae</taxon>
        <taxon>Acorus</taxon>
    </lineage>
</organism>
<dbReference type="Gene3D" id="4.10.372.10">
    <property type="entry name" value="Lipoxygenase-1, Domain 3"/>
    <property type="match status" value="1"/>
</dbReference>
<evidence type="ECO:0000259" key="16">
    <source>
        <dbReference type="PROSITE" id="PS50095"/>
    </source>
</evidence>
<dbReference type="GO" id="GO:0046872">
    <property type="term" value="F:metal ion binding"/>
    <property type="evidence" value="ECO:0007669"/>
    <property type="project" value="UniProtKB-UniRule"/>
</dbReference>
<evidence type="ECO:0000256" key="2">
    <source>
        <dbReference type="ARBA" id="ARBA00009419"/>
    </source>
</evidence>
<name>A0AAV9CP76_ACOCL</name>
<dbReference type="PRINTS" id="PR00468">
    <property type="entry name" value="PLTLPOXGNASE"/>
</dbReference>
<dbReference type="PANTHER" id="PTHR11771">
    <property type="entry name" value="LIPOXYGENASE"/>
    <property type="match status" value="1"/>
</dbReference>
<comment type="function">
    <text evidence="14">Plant lipoxygenase may be involved in a number of diverse aspects of plant physiology including growth and development, pest resistance, and senescence or responses to wounding.</text>
</comment>
<dbReference type="InterPro" id="IPR001246">
    <property type="entry name" value="LipOase_plant"/>
</dbReference>
<evidence type="ECO:0000256" key="15">
    <source>
        <dbReference type="SAM" id="MobiDB-lite"/>
    </source>
</evidence>
<keyword evidence="7 13" id="KW-0223">Dioxygenase</keyword>
<comment type="pathway">
    <text evidence="14">Lipid metabolism; oxylipin biosynthesis.</text>
</comment>
<keyword evidence="8 13" id="KW-0560">Oxidoreductase</keyword>
<feature type="domain" description="Lipoxygenase" evidence="17">
    <location>
        <begin position="160"/>
        <end position="856"/>
    </location>
</feature>
<evidence type="ECO:0000256" key="8">
    <source>
        <dbReference type="ARBA" id="ARBA00023002"/>
    </source>
</evidence>
<evidence type="ECO:0000256" key="1">
    <source>
        <dbReference type="ARBA" id="ARBA00001962"/>
    </source>
</evidence>
<sequence length="856" mass="95630">MEQEGCLKLTECLNSGRRKIGQRLRIAAGNAAGTHIIKGTVIICRFSDKPGTGKSASVCLVSATSIDPNTRKGKLSHRASLRGREGTEHSVSYRVTFRIDADFGLPGALLMRNGHRRHEFFLDSVTLDAPGGRLIHFECRSWVYPIAKTGCDRTFFANKSYLPGDTPAGLIELRREELASLRGDGTGERKEWERIYDYDRYNDLGDPDRGQAHARPVLGGSKAHPYPRRGRTGRQPSNKDPMTESRRGFVDLSLYVPPDDRFSPNKMSDFILESVKAILHFVVPEVKSLFNSNHGNFESFDQIIGLYEEERRTSDSENWLIKHLQPLLPKELFDVAIRASKANHLKFPLPQVITENKRAWKDDAEFAREMLSGTNPVVIQLLKTFPPGNTSRIAASHVERNLDGLTIDTAMRQRRLFVLDHHDYLMPYLTRINSQPGVFAYASRTLLFLKDDGTLKPIAIELSLPGDGGDGGEVSKVFMPARYGTDRALWELAKAHVSANDSGHHQLISHWLRTHAVIEPFVIATRRHLSTMHPVYKLLDPHFKDTMHVNALARGLLVNADGVLERTMFPGKYSMELSSEFYRDWRFDEQGLPADLLKRGMALEDPDKPCGIRLVIKDYPYAVDGLEIWAAIERWVHGFIRRYYPGDGSVASDAELQSWWIEVRNVGHGDLPLGHLPHALDTVSGLASAVTVIVWIASALHASVNFGQYAYAGYIPNRPIKCRRAVPDEGALGFAEFMRDPDAYYLGALPDRLYATLGIALIEVLSAHMAGEEYLGGRRGRGGEWTDDEAVRKLYEEFAAELRGVEQNIGKRNADPTLGNRRGPAAVPYTLMHPDVGNDGSVKGITNRGIPNSVSI</sequence>
<keyword evidence="4 13" id="KW-0479">Metal-binding</keyword>
<evidence type="ECO:0000256" key="6">
    <source>
        <dbReference type="ARBA" id="ARBA00022832"/>
    </source>
</evidence>
<evidence type="ECO:0000256" key="13">
    <source>
        <dbReference type="RuleBase" id="RU003974"/>
    </source>
</evidence>
<dbReference type="Gene3D" id="2.60.60.20">
    <property type="entry name" value="PLAT/LH2 domain"/>
    <property type="match status" value="1"/>
</dbReference>
<comment type="caution">
    <text evidence="18">The sequence shown here is derived from an EMBL/GenBank/DDBJ whole genome shotgun (WGS) entry which is preliminary data.</text>
</comment>
<comment type="similarity">
    <text evidence="2 13">Belongs to the lipoxygenase family.</text>
</comment>
<comment type="caution">
    <text evidence="12">Lacks conserved residue(s) required for the propagation of feature annotation.</text>
</comment>
<proteinExistence type="inferred from homology"/>
<dbReference type="SUPFAM" id="SSF48484">
    <property type="entry name" value="Lipoxigenase"/>
    <property type="match status" value="1"/>
</dbReference>
<dbReference type="EC" id="1.13.11.-" evidence="14"/>
<dbReference type="GO" id="GO:0016702">
    <property type="term" value="F:oxidoreductase activity, acting on single donors with incorporation of molecular oxygen, incorporation of two atoms of oxygen"/>
    <property type="evidence" value="ECO:0007669"/>
    <property type="project" value="InterPro"/>
</dbReference>
<dbReference type="SUPFAM" id="SSF49723">
    <property type="entry name" value="Lipase/lipooxygenase domain (PLAT/LH2 domain)"/>
    <property type="match status" value="1"/>
</dbReference>
<evidence type="ECO:0000256" key="11">
    <source>
        <dbReference type="ARBA" id="ARBA00023160"/>
    </source>
</evidence>
<dbReference type="InterPro" id="IPR013819">
    <property type="entry name" value="LipOase_C"/>
</dbReference>
<dbReference type="EMBL" id="JAUJYO010000018">
    <property type="protein sequence ID" value="KAK1290607.1"/>
    <property type="molecule type" value="Genomic_DNA"/>
</dbReference>
<evidence type="ECO:0000256" key="12">
    <source>
        <dbReference type="PROSITE-ProRule" id="PRU00152"/>
    </source>
</evidence>
<feature type="domain" description="PLAT" evidence="16">
    <location>
        <begin position="37"/>
        <end position="157"/>
    </location>
</feature>
<reference evidence="18" key="2">
    <citation type="submission" date="2023-06" db="EMBL/GenBank/DDBJ databases">
        <authorList>
            <person name="Ma L."/>
            <person name="Liu K.-W."/>
            <person name="Li Z."/>
            <person name="Hsiao Y.-Y."/>
            <person name="Qi Y."/>
            <person name="Fu T."/>
            <person name="Tang G."/>
            <person name="Zhang D."/>
            <person name="Sun W.-H."/>
            <person name="Liu D.-K."/>
            <person name="Li Y."/>
            <person name="Chen G.-Z."/>
            <person name="Liu X.-D."/>
            <person name="Liao X.-Y."/>
            <person name="Jiang Y.-T."/>
            <person name="Yu X."/>
            <person name="Hao Y."/>
            <person name="Huang J."/>
            <person name="Zhao X.-W."/>
            <person name="Ke S."/>
            <person name="Chen Y.-Y."/>
            <person name="Wu W.-L."/>
            <person name="Hsu J.-L."/>
            <person name="Lin Y.-F."/>
            <person name="Huang M.-D."/>
            <person name="Li C.-Y."/>
            <person name="Huang L."/>
            <person name="Wang Z.-W."/>
            <person name="Zhao X."/>
            <person name="Zhong W.-Y."/>
            <person name="Peng D.-H."/>
            <person name="Ahmad S."/>
            <person name="Lan S."/>
            <person name="Zhang J.-S."/>
            <person name="Tsai W.-C."/>
            <person name="Van De Peer Y."/>
            <person name="Liu Z.-J."/>
        </authorList>
    </citation>
    <scope>NUCLEOTIDE SEQUENCE</scope>
    <source>
        <strain evidence="18">CP</strain>
        <tissue evidence="18">Leaves</tissue>
    </source>
</reference>
<dbReference type="InterPro" id="IPR036392">
    <property type="entry name" value="PLAT/LH2_dom_sf"/>
</dbReference>
<keyword evidence="11 14" id="KW-0275">Fatty acid biosynthesis</keyword>
<evidence type="ECO:0000259" key="17">
    <source>
        <dbReference type="PROSITE" id="PS51393"/>
    </source>
</evidence>
<dbReference type="InterPro" id="IPR001024">
    <property type="entry name" value="PLAT/LH2_dom"/>
</dbReference>
<dbReference type="Pfam" id="PF00305">
    <property type="entry name" value="Lipoxygenase"/>
    <property type="match status" value="1"/>
</dbReference>
<dbReference type="InterPro" id="IPR020834">
    <property type="entry name" value="LipOase_CS"/>
</dbReference>
<dbReference type="Gene3D" id="3.10.450.60">
    <property type="match status" value="1"/>
</dbReference>
<dbReference type="PROSITE" id="PS51393">
    <property type="entry name" value="LIPOXYGENASE_3"/>
    <property type="match status" value="1"/>
</dbReference>
<dbReference type="GO" id="GO:0009611">
    <property type="term" value="P:response to wounding"/>
    <property type="evidence" value="ECO:0007669"/>
    <property type="project" value="UniProtKB-ARBA"/>
</dbReference>
<evidence type="ECO:0000256" key="14">
    <source>
        <dbReference type="RuleBase" id="RU003975"/>
    </source>
</evidence>
<dbReference type="SMART" id="SM00308">
    <property type="entry name" value="LH2"/>
    <property type="match status" value="1"/>
</dbReference>
<dbReference type="InterPro" id="IPR000907">
    <property type="entry name" value="LipOase"/>
</dbReference>
<evidence type="ECO:0000256" key="7">
    <source>
        <dbReference type="ARBA" id="ARBA00022964"/>
    </source>
</evidence>
<gene>
    <name evidence="18" type="primary">LOX1.5</name>
    <name evidence="18" type="ORF">QJS10_CPB18g00429</name>
</gene>
<reference evidence="18" key="1">
    <citation type="journal article" date="2023" name="Nat. Commun.">
        <title>Diploid and tetraploid genomes of Acorus and the evolution of monocots.</title>
        <authorList>
            <person name="Ma L."/>
            <person name="Liu K.W."/>
            <person name="Li Z."/>
            <person name="Hsiao Y.Y."/>
            <person name="Qi Y."/>
            <person name="Fu T."/>
            <person name="Tang G.D."/>
            <person name="Zhang D."/>
            <person name="Sun W.H."/>
            <person name="Liu D.K."/>
            <person name="Li Y."/>
            <person name="Chen G.Z."/>
            <person name="Liu X.D."/>
            <person name="Liao X.Y."/>
            <person name="Jiang Y.T."/>
            <person name="Yu X."/>
            <person name="Hao Y."/>
            <person name="Huang J."/>
            <person name="Zhao X.W."/>
            <person name="Ke S."/>
            <person name="Chen Y.Y."/>
            <person name="Wu W.L."/>
            <person name="Hsu J.L."/>
            <person name="Lin Y.F."/>
            <person name="Huang M.D."/>
            <person name="Li C.Y."/>
            <person name="Huang L."/>
            <person name="Wang Z.W."/>
            <person name="Zhao X."/>
            <person name="Zhong W.Y."/>
            <person name="Peng D.H."/>
            <person name="Ahmad S."/>
            <person name="Lan S."/>
            <person name="Zhang J.S."/>
            <person name="Tsai W.C."/>
            <person name="Van de Peer Y."/>
            <person name="Liu Z.J."/>
        </authorList>
    </citation>
    <scope>NUCLEOTIDE SEQUENCE</scope>
    <source>
        <strain evidence="18">CP</strain>
    </source>
</reference>
<evidence type="ECO:0000256" key="3">
    <source>
        <dbReference type="ARBA" id="ARBA00022516"/>
    </source>
</evidence>
<dbReference type="Gene3D" id="1.20.245.10">
    <property type="entry name" value="Lipoxygenase-1, Domain 5"/>
    <property type="match status" value="1"/>
</dbReference>
<comment type="cofactor">
    <cofactor evidence="1 13">
        <name>Fe cation</name>
        <dbReference type="ChEBI" id="CHEBI:24875"/>
    </cofactor>
</comment>
<dbReference type="PROSITE" id="PS00081">
    <property type="entry name" value="LIPOXYGENASE_2"/>
    <property type="match status" value="1"/>
</dbReference>
<protein>
    <recommendedName>
        <fullName evidence="14">Lipoxygenase</fullName>
        <ecNumber evidence="14">1.13.11.-</ecNumber>
    </recommendedName>
</protein>
<dbReference type="GO" id="GO:0034440">
    <property type="term" value="P:lipid oxidation"/>
    <property type="evidence" value="ECO:0007669"/>
    <property type="project" value="InterPro"/>
</dbReference>
<dbReference type="InterPro" id="IPR020833">
    <property type="entry name" value="LipOase_Fe_BS"/>
</dbReference>
<dbReference type="FunFam" id="4.10.375.10:FF:000001">
    <property type="entry name" value="Lipoxygenase"/>
    <property type="match status" value="1"/>
</dbReference>
<evidence type="ECO:0000256" key="9">
    <source>
        <dbReference type="ARBA" id="ARBA00023004"/>
    </source>
</evidence>
<keyword evidence="3 14" id="KW-0444">Lipid biosynthesis</keyword>
<dbReference type="Pfam" id="PF01477">
    <property type="entry name" value="PLAT"/>
    <property type="match status" value="1"/>
</dbReference>
<evidence type="ECO:0000256" key="5">
    <source>
        <dbReference type="ARBA" id="ARBA00022767"/>
    </source>
</evidence>
<accession>A0AAV9CP76</accession>
<keyword evidence="19" id="KW-1185">Reference proteome</keyword>
<dbReference type="PROSITE" id="PS00711">
    <property type="entry name" value="LIPOXYGENASE_1"/>
    <property type="match status" value="1"/>
</dbReference>
<keyword evidence="6" id="KW-0276">Fatty acid metabolism</keyword>
<dbReference type="PRINTS" id="PR00087">
    <property type="entry name" value="LIPOXYGENASE"/>
</dbReference>
<dbReference type="Gene3D" id="4.10.375.10">
    <property type="entry name" value="Lipoxygenase-1, Domain 2"/>
    <property type="match status" value="1"/>
</dbReference>
<evidence type="ECO:0000256" key="4">
    <source>
        <dbReference type="ARBA" id="ARBA00022723"/>
    </source>
</evidence>
<dbReference type="InterPro" id="IPR036226">
    <property type="entry name" value="LipOase_C_sf"/>
</dbReference>
<evidence type="ECO:0000313" key="19">
    <source>
        <dbReference type="Proteomes" id="UP001180020"/>
    </source>
</evidence>
<dbReference type="Proteomes" id="UP001180020">
    <property type="component" value="Unassembled WGS sequence"/>
</dbReference>
<keyword evidence="9 13" id="KW-0408">Iron</keyword>
<dbReference type="PROSITE" id="PS50095">
    <property type="entry name" value="PLAT"/>
    <property type="match status" value="1"/>
</dbReference>
<feature type="region of interest" description="Disordered" evidence="15">
    <location>
        <begin position="206"/>
        <end position="244"/>
    </location>
</feature>
<evidence type="ECO:0000313" key="18">
    <source>
        <dbReference type="EMBL" id="KAK1290607.1"/>
    </source>
</evidence>
<dbReference type="GO" id="GO:0006633">
    <property type="term" value="P:fatty acid biosynthetic process"/>
    <property type="evidence" value="ECO:0007669"/>
    <property type="project" value="UniProtKB-KW"/>
</dbReference>